<dbReference type="NCBIfam" id="TIGR00357">
    <property type="entry name" value="peptide-methionine (R)-S-oxide reductase MsrB"/>
    <property type="match status" value="1"/>
</dbReference>
<dbReference type="SUPFAM" id="SSF51316">
    <property type="entry name" value="Mss4-like"/>
    <property type="match status" value="1"/>
</dbReference>
<gene>
    <name evidence="5" type="primary">msrB_2</name>
    <name evidence="5" type="ORF">GCM10022271_25890</name>
</gene>
<evidence type="ECO:0000256" key="1">
    <source>
        <dbReference type="ARBA" id="ARBA00012499"/>
    </source>
</evidence>
<comment type="caution">
    <text evidence="5">The sequence shown here is derived from an EMBL/GenBank/DDBJ whole genome shotgun (WGS) entry which is preliminary data.</text>
</comment>
<evidence type="ECO:0000256" key="2">
    <source>
        <dbReference type="ARBA" id="ARBA00023002"/>
    </source>
</evidence>
<reference evidence="6" key="1">
    <citation type="journal article" date="2019" name="Int. J. Syst. Evol. Microbiol.">
        <title>The Global Catalogue of Microorganisms (GCM) 10K type strain sequencing project: providing services to taxonomists for standard genome sequencing and annotation.</title>
        <authorList>
            <consortium name="The Broad Institute Genomics Platform"/>
            <consortium name="The Broad Institute Genome Sequencing Center for Infectious Disease"/>
            <person name="Wu L."/>
            <person name="Ma J."/>
        </authorList>
    </citation>
    <scope>NUCLEOTIDE SEQUENCE [LARGE SCALE GENOMIC DNA]</scope>
    <source>
        <strain evidence="6">JCM 17525</strain>
    </source>
</reference>
<dbReference type="PROSITE" id="PS51790">
    <property type="entry name" value="MSRB"/>
    <property type="match status" value="1"/>
</dbReference>
<dbReference type="InterPro" id="IPR002579">
    <property type="entry name" value="Met_Sox_Rdtase_MsrB_dom"/>
</dbReference>
<feature type="domain" description="MsrB" evidence="4">
    <location>
        <begin position="53"/>
        <end position="174"/>
    </location>
</feature>
<dbReference type="EC" id="1.8.4.12" evidence="1"/>
<dbReference type="InterPro" id="IPR011057">
    <property type="entry name" value="Mss4-like_sf"/>
</dbReference>
<dbReference type="PANTHER" id="PTHR10173:SF57">
    <property type="entry name" value="PEPTIDE-METHIONINE (R)-S-OXIDE REDUCTASE"/>
    <property type="match status" value="1"/>
</dbReference>
<sequence>MLVDRLKYDKSDINPIIMKHILLVFIATMICSCNSNAQKTTNKTQNFSVSKTDSEWKSQLTDIQYHVLRKAGTERAFSSPLNNIKEKGVYVCAGCDTPLFKSDHKFDSGTGWPSFYQEITGNVAFGTDRDLGYSRDEEHCATCGGHLGHVFNDGPKPTGKRHCINGAALKFIPEK</sequence>
<organism evidence="5 6">
    <name type="scientific">Corallibacter vietnamensis</name>
    <dbReference type="NCBI Taxonomy" id="904130"/>
    <lineage>
        <taxon>Bacteria</taxon>
        <taxon>Pseudomonadati</taxon>
        <taxon>Bacteroidota</taxon>
        <taxon>Flavobacteriia</taxon>
        <taxon>Flavobacteriales</taxon>
        <taxon>Flavobacteriaceae</taxon>
        <taxon>Corallibacter</taxon>
    </lineage>
</organism>
<comment type="catalytic activity">
    <reaction evidence="3">
        <text>L-methionyl-[protein] + [thioredoxin]-disulfide + H2O = L-methionyl-(R)-S-oxide-[protein] + [thioredoxin]-dithiol</text>
        <dbReference type="Rhea" id="RHEA:24164"/>
        <dbReference type="Rhea" id="RHEA-COMP:10698"/>
        <dbReference type="Rhea" id="RHEA-COMP:10700"/>
        <dbReference type="Rhea" id="RHEA-COMP:12313"/>
        <dbReference type="Rhea" id="RHEA-COMP:12314"/>
        <dbReference type="ChEBI" id="CHEBI:15377"/>
        <dbReference type="ChEBI" id="CHEBI:16044"/>
        <dbReference type="ChEBI" id="CHEBI:29950"/>
        <dbReference type="ChEBI" id="CHEBI:45764"/>
        <dbReference type="ChEBI" id="CHEBI:50058"/>
        <dbReference type="EC" id="1.8.4.12"/>
    </reaction>
</comment>
<dbReference type="EMBL" id="BAABBI010000007">
    <property type="protein sequence ID" value="GAA3792321.1"/>
    <property type="molecule type" value="Genomic_DNA"/>
</dbReference>
<protein>
    <recommendedName>
        <fullName evidence="1">peptide-methionine (R)-S-oxide reductase</fullName>
        <ecNumber evidence="1">1.8.4.12</ecNumber>
    </recommendedName>
</protein>
<dbReference type="Gene3D" id="2.170.150.20">
    <property type="entry name" value="Peptide methionine sulfoxide reductase"/>
    <property type="match status" value="1"/>
</dbReference>
<dbReference type="InterPro" id="IPR028427">
    <property type="entry name" value="Met_Sox_Rdtase_MsrB"/>
</dbReference>
<keyword evidence="6" id="KW-1185">Reference proteome</keyword>
<dbReference type="Pfam" id="PF01641">
    <property type="entry name" value="SelR"/>
    <property type="match status" value="1"/>
</dbReference>
<evidence type="ECO:0000313" key="6">
    <source>
        <dbReference type="Proteomes" id="UP001501456"/>
    </source>
</evidence>
<accession>A0ABP7HI96</accession>
<evidence type="ECO:0000259" key="4">
    <source>
        <dbReference type="PROSITE" id="PS51790"/>
    </source>
</evidence>
<proteinExistence type="predicted"/>
<name>A0ABP7HI96_9FLAO</name>
<evidence type="ECO:0000313" key="5">
    <source>
        <dbReference type="EMBL" id="GAA3792321.1"/>
    </source>
</evidence>
<keyword evidence="2" id="KW-0560">Oxidoreductase</keyword>
<dbReference type="PROSITE" id="PS51257">
    <property type="entry name" value="PROKAR_LIPOPROTEIN"/>
    <property type="match status" value="1"/>
</dbReference>
<evidence type="ECO:0000256" key="3">
    <source>
        <dbReference type="ARBA" id="ARBA00048488"/>
    </source>
</evidence>
<dbReference type="PANTHER" id="PTHR10173">
    <property type="entry name" value="METHIONINE SULFOXIDE REDUCTASE"/>
    <property type="match status" value="1"/>
</dbReference>
<dbReference type="Proteomes" id="UP001501456">
    <property type="component" value="Unassembled WGS sequence"/>
</dbReference>